<sequence length="404" mass="42330">MAWRACCRVLACDFRAEAPRCIAAFYNDLFSIIASVTGQAGGRPGAASPRRGPDIHLPSSRQGAGSPSALVSMGVIPAAVPPASARNAEALLTCQARSAMVGDRVEGCSRHDAPWALGAGALGPEAGGARSAMPAPLAGQACQPSHGAGVPSPARAIRANPPRGPGVPATRAAGVPAPARTGLGQQGGAPARGPASPRAGRALSLFKLMPGRDSAAINLLIDGYVKVGDMGFARSLFDEMSERNVISWTSMIYGVLFDAMPGKNLVSWNAMIGGYCQNKQPHEALKLFRELQSSTMFEPNEIIVVSILPAIATLGALELGELVHLFVQRMKLDRAVNVCTSLVDMYAKCGEISKARKVFICLWILQRSCKSAESTKSDCQYGARGALSSPTAQRPRPGHWALGH</sequence>
<feature type="repeat" description="PPR" evidence="2">
    <location>
        <begin position="213"/>
        <end position="247"/>
    </location>
</feature>
<dbReference type="InterPro" id="IPR002885">
    <property type="entry name" value="PPR_rpt"/>
</dbReference>
<dbReference type="AlphaFoldDB" id="A0A6N2NJT4"/>
<evidence type="ECO:0000256" key="3">
    <source>
        <dbReference type="SAM" id="MobiDB-lite"/>
    </source>
</evidence>
<gene>
    <name evidence="4" type="ORF">SVIM_LOCUS480348</name>
</gene>
<reference evidence="4" key="1">
    <citation type="submission" date="2019-03" db="EMBL/GenBank/DDBJ databases">
        <authorList>
            <person name="Mank J."/>
            <person name="Almeida P."/>
        </authorList>
    </citation>
    <scope>NUCLEOTIDE SEQUENCE</scope>
    <source>
        <strain evidence="4">78183</strain>
    </source>
</reference>
<dbReference type="PROSITE" id="PS51375">
    <property type="entry name" value="PPR"/>
    <property type="match status" value="2"/>
</dbReference>
<dbReference type="NCBIfam" id="TIGR00756">
    <property type="entry name" value="PPR"/>
    <property type="match status" value="2"/>
</dbReference>
<protein>
    <recommendedName>
        <fullName evidence="5">Pentatricopeptide repeat-containing protein</fullName>
    </recommendedName>
</protein>
<accession>A0A6N2NJT4</accession>
<feature type="repeat" description="PPR" evidence="2">
    <location>
        <begin position="264"/>
        <end position="298"/>
    </location>
</feature>
<organism evidence="4">
    <name type="scientific">Salix viminalis</name>
    <name type="common">Common osier</name>
    <name type="synonym">Basket willow</name>
    <dbReference type="NCBI Taxonomy" id="40686"/>
    <lineage>
        <taxon>Eukaryota</taxon>
        <taxon>Viridiplantae</taxon>
        <taxon>Streptophyta</taxon>
        <taxon>Embryophyta</taxon>
        <taxon>Tracheophyta</taxon>
        <taxon>Spermatophyta</taxon>
        <taxon>Magnoliopsida</taxon>
        <taxon>eudicotyledons</taxon>
        <taxon>Gunneridae</taxon>
        <taxon>Pentapetalae</taxon>
        <taxon>rosids</taxon>
        <taxon>fabids</taxon>
        <taxon>Malpighiales</taxon>
        <taxon>Salicaceae</taxon>
        <taxon>Saliceae</taxon>
        <taxon>Salix</taxon>
    </lineage>
</organism>
<name>A0A6N2NJT4_SALVM</name>
<feature type="region of interest" description="Disordered" evidence="3">
    <location>
        <begin position="137"/>
        <end position="196"/>
    </location>
</feature>
<evidence type="ECO:0000256" key="2">
    <source>
        <dbReference type="PROSITE-ProRule" id="PRU00708"/>
    </source>
</evidence>
<proteinExistence type="predicted"/>
<dbReference type="InterPro" id="IPR046960">
    <property type="entry name" value="PPR_At4g14850-like_plant"/>
</dbReference>
<dbReference type="EMBL" id="CAADRP010002187">
    <property type="protein sequence ID" value="VFU63132.1"/>
    <property type="molecule type" value="Genomic_DNA"/>
</dbReference>
<dbReference type="InterPro" id="IPR011990">
    <property type="entry name" value="TPR-like_helical_dom_sf"/>
</dbReference>
<dbReference type="GO" id="GO:0003723">
    <property type="term" value="F:RNA binding"/>
    <property type="evidence" value="ECO:0007669"/>
    <property type="project" value="InterPro"/>
</dbReference>
<evidence type="ECO:0008006" key="5">
    <source>
        <dbReference type="Google" id="ProtNLM"/>
    </source>
</evidence>
<evidence type="ECO:0000313" key="4">
    <source>
        <dbReference type="EMBL" id="VFU63132.1"/>
    </source>
</evidence>
<dbReference type="PANTHER" id="PTHR47926:SF437">
    <property type="entry name" value="PENTACOTRIPEPTIDE-REPEAT REGION OF PRORP DOMAIN-CONTAINING PROTEIN"/>
    <property type="match status" value="1"/>
</dbReference>
<evidence type="ECO:0000256" key="1">
    <source>
        <dbReference type="ARBA" id="ARBA00022737"/>
    </source>
</evidence>
<dbReference type="Gene3D" id="1.25.40.10">
    <property type="entry name" value="Tetratricopeptide repeat domain"/>
    <property type="match status" value="2"/>
</dbReference>
<dbReference type="Pfam" id="PF01535">
    <property type="entry name" value="PPR"/>
    <property type="match status" value="3"/>
</dbReference>
<feature type="region of interest" description="Disordered" evidence="3">
    <location>
        <begin position="41"/>
        <end position="66"/>
    </location>
</feature>
<keyword evidence="1" id="KW-0677">Repeat</keyword>
<dbReference type="PANTHER" id="PTHR47926">
    <property type="entry name" value="PENTATRICOPEPTIDE REPEAT-CONTAINING PROTEIN"/>
    <property type="match status" value="1"/>
</dbReference>
<dbReference type="GO" id="GO:0009451">
    <property type="term" value="P:RNA modification"/>
    <property type="evidence" value="ECO:0007669"/>
    <property type="project" value="InterPro"/>
</dbReference>